<protein>
    <submittedName>
        <fullName evidence="1">Uncharacterized protein</fullName>
    </submittedName>
</protein>
<dbReference type="AlphaFoldDB" id="A0A7X3KCD9"/>
<name>A0A7X3KCD9_9STRE</name>
<sequence>MNIDFWGSILGTVATIVGVYWTLEYEKEKTREENRLAIKPFFQYEFDIGLYPFREIQSKHRNILDYEVDLSDTEDDVVNLVVPMRITNIGLGHGIIVKDIPVLVNGKKVTAARQGKIRTKLIRLESENIFLIKVYNISKAKLEKLKVTIVYTDLNELHRYSDTLIIGNQRNITNNKSLVKKIIQIFKMVSGYGLY</sequence>
<evidence type="ECO:0000313" key="2">
    <source>
        <dbReference type="Proteomes" id="UP000461595"/>
    </source>
</evidence>
<proteinExistence type="predicted"/>
<comment type="caution">
    <text evidence="1">The sequence shown here is derived from an EMBL/GenBank/DDBJ whole genome shotgun (WGS) entry which is preliminary data.</text>
</comment>
<organism evidence="1 2">
    <name type="scientific">Streptococcus danieliae</name>
    <dbReference type="NCBI Taxonomy" id="747656"/>
    <lineage>
        <taxon>Bacteria</taxon>
        <taxon>Bacillati</taxon>
        <taxon>Bacillota</taxon>
        <taxon>Bacilli</taxon>
        <taxon>Lactobacillales</taxon>
        <taxon>Streptococcaceae</taxon>
        <taxon>Streptococcus</taxon>
    </lineage>
</organism>
<dbReference type="RefSeq" id="WP_160332926.1">
    <property type="nucleotide sequence ID" value="NZ_WSRS01000044.1"/>
</dbReference>
<dbReference type="EMBL" id="WSRS01000044">
    <property type="protein sequence ID" value="MVX59139.1"/>
    <property type="molecule type" value="Genomic_DNA"/>
</dbReference>
<evidence type="ECO:0000313" key="1">
    <source>
        <dbReference type="EMBL" id="MVX59139.1"/>
    </source>
</evidence>
<gene>
    <name evidence="1" type="ORF">E5983_05710</name>
</gene>
<reference evidence="1 2" key="1">
    <citation type="submission" date="2019-12" db="EMBL/GenBank/DDBJ databases">
        <title>Microbes associate with the intestines of laboratory mice.</title>
        <authorList>
            <person name="Navarre W."/>
            <person name="Wong E."/>
        </authorList>
    </citation>
    <scope>NUCLEOTIDE SEQUENCE [LARGE SCALE GENOMIC DNA]</scope>
    <source>
        <strain evidence="1 2">NM51_B2-22</strain>
    </source>
</reference>
<dbReference type="OrthoDB" id="9820514at2"/>
<accession>A0A7X3KCD9</accession>
<dbReference type="Proteomes" id="UP000461595">
    <property type="component" value="Unassembled WGS sequence"/>
</dbReference>